<dbReference type="RefSeq" id="XP_040722540.1">
    <property type="nucleotide sequence ID" value="XM_040870105.1"/>
</dbReference>
<dbReference type="AlphaFoldDB" id="A0A1Y2EX63"/>
<dbReference type="GeneID" id="63786704"/>
<feature type="compositionally biased region" description="Low complexity" evidence="1">
    <location>
        <begin position="343"/>
        <end position="360"/>
    </location>
</feature>
<dbReference type="OrthoDB" id="244495at2759"/>
<gene>
    <name evidence="2" type="ORF">BCR37DRAFT_383752</name>
</gene>
<evidence type="ECO:0000256" key="1">
    <source>
        <dbReference type="SAM" id="MobiDB-lite"/>
    </source>
</evidence>
<dbReference type="InterPro" id="IPR036915">
    <property type="entry name" value="Cyclin-like_sf"/>
</dbReference>
<dbReference type="Gene3D" id="1.10.472.10">
    <property type="entry name" value="Cyclin-like"/>
    <property type="match status" value="1"/>
</dbReference>
<feature type="region of interest" description="Disordered" evidence="1">
    <location>
        <begin position="333"/>
        <end position="360"/>
    </location>
</feature>
<dbReference type="GO" id="GO:0000307">
    <property type="term" value="C:cyclin-dependent protein kinase holoenzyme complex"/>
    <property type="evidence" value="ECO:0007669"/>
    <property type="project" value="TreeGrafter"/>
</dbReference>
<dbReference type="GO" id="GO:0005634">
    <property type="term" value="C:nucleus"/>
    <property type="evidence" value="ECO:0007669"/>
    <property type="project" value="TreeGrafter"/>
</dbReference>
<organism evidence="2 3">
    <name type="scientific">Protomyces lactucae-debilis</name>
    <dbReference type="NCBI Taxonomy" id="2754530"/>
    <lineage>
        <taxon>Eukaryota</taxon>
        <taxon>Fungi</taxon>
        <taxon>Dikarya</taxon>
        <taxon>Ascomycota</taxon>
        <taxon>Taphrinomycotina</taxon>
        <taxon>Taphrinomycetes</taxon>
        <taxon>Taphrinales</taxon>
        <taxon>Protomycetaceae</taxon>
        <taxon>Protomyces</taxon>
    </lineage>
</organism>
<name>A0A1Y2EX63_PROLT</name>
<dbReference type="GO" id="GO:0016538">
    <property type="term" value="F:cyclin-dependent protein serine/threonine kinase regulator activity"/>
    <property type="evidence" value="ECO:0007669"/>
    <property type="project" value="TreeGrafter"/>
</dbReference>
<dbReference type="STRING" id="56484.A0A1Y2EX63"/>
<dbReference type="GO" id="GO:0019901">
    <property type="term" value="F:protein kinase binding"/>
    <property type="evidence" value="ECO:0007669"/>
    <property type="project" value="InterPro"/>
</dbReference>
<dbReference type="SUPFAM" id="SSF47954">
    <property type="entry name" value="Cyclin-like"/>
    <property type="match status" value="1"/>
</dbReference>
<evidence type="ECO:0000313" key="2">
    <source>
        <dbReference type="EMBL" id="ORY76087.1"/>
    </source>
</evidence>
<comment type="caution">
    <text evidence="2">The sequence shown here is derived from an EMBL/GenBank/DDBJ whole genome shotgun (WGS) entry which is preliminary data.</text>
</comment>
<reference evidence="2 3" key="1">
    <citation type="submission" date="2016-07" db="EMBL/GenBank/DDBJ databases">
        <title>Pervasive Adenine N6-methylation of Active Genes in Fungi.</title>
        <authorList>
            <consortium name="DOE Joint Genome Institute"/>
            <person name="Mondo S.J."/>
            <person name="Dannebaum R.O."/>
            <person name="Kuo R.C."/>
            <person name="Labutti K."/>
            <person name="Haridas S."/>
            <person name="Kuo A."/>
            <person name="Salamov A."/>
            <person name="Ahrendt S.R."/>
            <person name="Lipzen A."/>
            <person name="Sullivan W."/>
            <person name="Andreopoulos W.B."/>
            <person name="Clum A."/>
            <person name="Lindquist E."/>
            <person name="Daum C."/>
            <person name="Ramamoorthy G.K."/>
            <person name="Gryganskyi A."/>
            <person name="Culley D."/>
            <person name="Magnuson J.K."/>
            <person name="James T.Y."/>
            <person name="O'Malley M.A."/>
            <person name="Stajich J.E."/>
            <person name="Spatafora J.W."/>
            <person name="Visel A."/>
            <person name="Grigoriev I.V."/>
        </authorList>
    </citation>
    <scope>NUCLEOTIDE SEQUENCE [LARGE SCALE GENOMIC DNA]</scope>
    <source>
        <strain evidence="2 3">12-1054</strain>
    </source>
</reference>
<proteinExistence type="predicted"/>
<sequence length="486" mass="53722">MHRFGLSTPPYSADDGLSFPVKRKMMDAYSASANPDATVAELCAQTVCFLWFESLPTLNEAATIGFTNTRIPSPDSFAKPEFIKWTKNVLHTTQVSTNVVILAMLYIFRLKLANPGVKGKAGSEFRLLTVALMLGNKYLDDNTYTNKTWSEVTQINVKEIHLMEVEFLSNMRYSLLVTVDAWQEWLVKINAFVQYQQRQQSLHTGTGLVGLPSPPMLYEFSQAGLLHPSLLTPLQTQPGARKRSFEEDFTVMLPPAKVISLPTTPRRTFAMTTRSKMQERSPHRRQQSLMVPVQQQQPPQQQQQLLRGVPRALSTSGKQLSLPPLHLAGYNTGRLSPMQYSRTGSGHAGTTTSPTGSSASRFSLDSAAFHHGPTGGTGHASGTATPTTMAMQHRHSPYGPVYQVQRLVRPLPAVQMGRLVPQQQQWATAGQVPPQQLVYHTLGAGMQPHGQVGRGVLPQQTPPSHGFPHGWQGQMQQPYAAFPPRP</sequence>
<dbReference type="Proteomes" id="UP000193685">
    <property type="component" value="Unassembled WGS sequence"/>
</dbReference>
<dbReference type="Pfam" id="PF08613">
    <property type="entry name" value="Cyclin"/>
    <property type="match status" value="1"/>
</dbReference>
<dbReference type="CDD" id="cd20557">
    <property type="entry name" value="CYCLIN_ScPCL1-like"/>
    <property type="match status" value="1"/>
</dbReference>
<feature type="region of interest" description="Disordered" evidence="1">
    <location>
        <begin position="272"/>
        <end position="303"/>
    </location>
</feature>
<evidence type="ECO:0008006" key="4">
    <source>
        <dbReference type="Google" id="ProtNLM"/>
    </source>
</evidence>
<evidence type="ECO:0000313" key="3">
    <source>
        <dbReference type="Proteomes" id="UP000193685"/>
    </source>
</evidence>
<accession>A0A1Y2EX63</accession>
<dbReference type="PANTHER" id="PTHR15615">
    <property type="match status" value="1"/>
</dbReference>
<feature type="compositionally biased region" description="Low complexity" evidence="1">
    <location>
        <begin position="287"/>
        <end position="303"/>
    </location>
</feature>
<feature type="region of interest" description="Disordered" evidence="1">
    <location>
        <begin position="460"/>
        <end position="486"/>
    </location>
</feature>
<dbReference type="PANTHER" id="PTHR15615:SF118">
    <property type="entry name" value="CYCLIN, HYPOTHETICAL (EUROFUNG)"/>
    <property type="match status" value="1"/>
</dbReference>
<protein>
    <recommendedName>
        <fullName evidence="4">Cyclin-domain-containing protein</fullName>
    </recommendedName>
</protein>
<dbReference type="InterPro" id="IPR013922">
    <property type="entry name" value="Cyclin_PHO80-like"/>
</dbReference>
<keyword evidence="3" id="KW-1185">Reference proteome</keyword>
<dbReference type="EMBL" id="MCFI01000024">
    <property type="protein sequence ID" value="ORY76087.1"/>
    <property type="molecule type" value="Genomic_DNA"/>
</dbReference>